<evidence type="ECO:0000313" key="13">
    <source>
        <dbReference type="RefSeq" id="XP_022238025.1"/>
    </source>
</evidence>
<evidence type="ECO:0000256" key="4">
    <source>
        <dbReference type="ARBA" id="ARBA00022553"/>
    </source>
</evidence>
<feature type="region of interest" description="Disordered" evidence="10">
    <location>
        <begin position="1"/>
        <end position="46"/>
    </location>
</feature>
<dbReference type="RefSeq" id="XP_013794692.1">
    <property type="nucleotide sequence ID" value="XM_013939238.2"/>
</dbReference>
<keyword evidence="7" id="KW-0206">Cytoskeleton</keyword>
<reference evidence="12 13" key="1">
    <citation type="submission" date="2025-05" db="UniProtKB">
        <authorList>
            <consortium name="RefSeq"/>
        </authorList>
    </citation>
    <scope>IDENTIFICATION</scope>
    <source>
        <tissue evidence="12 13">Muscle</tissue>
    </source>
</reference>
<evidence type="ECO:0000256" key="3">
    <source>
        <dbReference type="ARBA" id="ARBA00022490"/>
    </source>
</evidence>
<proteinExistence type="inferred from homology"/>
<dbReference type="RefSeq" id="XP_022238026.1">
    <property type="nucleotide sequence ID" value="XM_022382318.1"/>
</dbReference>
<feature type="coiled-coil region" evidence="9">
    <location>
        <begin position="187"/>
        <end position="230"/>
    </location>
</feature>
<keyword evidence="9" id="KW-0175">Coiled coil</keyword>
<evidence type="ECO:0000313" key="12">
    <source>
        <dbReference type="RefSeq" id="XP_013794692.1"/>
    </source>
</evidence>
<evidence type="ECO:0000313" key="11">
    <source>
        <dbReference type="Proteomes" id="UP000694941"/>
    </source>
</evidence>
<accession>A0ABM1S321</accession>
<keyword evidence="6" id="KW-0969">Cilium</keyword>
<feature type="region of interest" description="Disordered" evidence="10">
    <location>
        <begin position="69"/>
        <end position="108"/>
    </location>
</feature>
<dbReference type="Proteomes" id="UP000694941">
    <property type="component" value="Unplaced"/>
</dbReference>
<evidence type="ECO:0000256" key="2">
    <source>
        <dbReference type="ARBA" id="ARBA00006737"/>
    </source>
</evidence>
<evidence type="ECO:0000313" key="14">
    <source>
        <dbReference type="RefSeq" id="XP_022238026.1"/>
    </source>
</evidence>
<comment type="subcellular location">
    <subcellularLocation>
        <location evidence="1">Cytoplasm</location>
        <location evidence="1">Cytoskeleton</location>
        <location evidence="1">Flagellum axoneme</location>
    </subcellularLocation>
</comment>
<keyword evidence="4" id="KW-0597">Phosphoprotein</keyword>
<evidence type="ECO:0000256" key="10">
    <source>
        <dbReference type="SAM" id="MobiDB-lite"/>
    </source>
</evidence>
<organism evidence="11 14">
    <name type="scientific">Limulus polyphemus</name>
    <name type="common">Atlantic horseshoe crab</name>
    <dbReference type="NCBI Taxonomy" id="6850"/>
    <lineage>
        <taxon>Eukaryota</taxon>
        <taxon>Metazoa</taxon>
        <taxon>Ecdysozoa</taxon>
        <taxon>Arthropoda</taxon>
        <taxon>Chelicerata</taxon>
        <taxon>Merostomata</taxon>
        <taxon>Xiphosura</taxon>
        <taxon>Limulidae</taxon>
        <taxon>Limulus</taxon>
    </lineage>
</organism>
<comment type="similarity">
    <text evidence="2">Belongs to the flagellar radial spoke RSP3 family.</text>
</comment>
<keyword evidence="5" id="KW-0282">Flagellum</keyword>
<name>A0ABM1S321_LIMPO</name>
<protein>
    <submittedName>
        <fullName evidence="12 13">Radial spoke head protein 3 homolog B-like isoform X1</fullName>
    </submittedName>
</protein>
<feature type="compositionally biased region" description="Acidic residues" evidence="10">
    <location>
        <begin position="371"/>
        <end position="388"/>
    </location>
</feature>
<feature type="compositionally biased region" description="Polar residues" evidence="10">
    <location>
        <begin position="333"/>
        <end position="342"/>
    </location>
</feature>
<gene>
    <name evidence="12 13 14" type="primary">LOC106478679</name>
</gene>
<evidence type="ECO:0000256" key="5">
    <source>
        <dbReference type="ARBA" id="ARBA00022846"/>
    </source>
</evidence>
<keyword evidence="11" id="KW-1185">Reference proteome</keyword>
<feature type="region of interest" description="Disordered" evidence="10">
    <location>
        <begin position="333"/>
        <end position="388"/>
    </location>
</feature>
<dbReference type="PANTHER" id="PTHR21648:SF0">
    <property type="entry name" value="RADIAL SPOKE HEAD PROTEIN 3 HOMOLOG"/>
    <property type="match status" value="1"/>
</dbReference>
<keyword evidence="3" id="KW-0963">Cytoplasm</keyword>
<dbReference type="GeneID" id="106478679"/>
<dbReference type="PANTHER" id="PTHR21648">
    <property type="entry name" value="FLAGELLAR RADIAL SPOKE PROTEIN 3"/>
    <property type="match status" value="1"/>
</dbReference>
<evidence type="ECO:0000256" key="7">
    <source>
        <dbReference type="ARBA" id="ARBA00023212"/>
    </source>
</evidence>
<evidence type="ECO:0000256" key="1">
    <source>
        <dbReference type="ARBA" id="ARBA00004611"/>
    </source>
</evidence>
<evidence type="ECO:0000256" key="9">
    <source>
        <dbReference type="SAM" id="Coils"/>
    </source>
</evidence>
<dbReference type="InterPro" id="IPR009290">
    <property type="entry name" value="Radial_spoke_3"/>
</dbReference>
<dbReference type="RefSeq" id="XP_022238025.1">
    <property type="nucleotide sequence ID" value="XM_022382317.1"/>
</dbReference>
<dbReference type="Pfam" id="PF06098">
    <property type="entry name" value="Radial_spoke_3"/>
    <property type="match status" value="1"/>
</dbReference>
<keyword evidence="8" id="KW-0966">Cell projection</keyword>
<feature type="compositionally biased region" description="Basic and acidic residues" evidence="10">
    <location>
        <begin position="355"/>
        <end position="365"/>
    </location>
</feature>
<evidence type="ECO:0000256" key="8">
    <source>
        <dbReference type="ARBA" id="ARBA00023273"/>
    </source>
</evidence>
<evidence type="ECO:0000256" key="6">
    <source>
        <dbReference type="ARBA" id="ARBA00023069"/>
    </source>
</evidence>
<feature type="compositionally biased region" description="Polar residues" evidence="10">
    <location>
        <begin position="1"/>
        <end position="17"/>
    </location>
</feature>
<sequence>METVIPSTFSGTYQFSSPPRPIYKPLYSPKKPYKEKQDENEDGKIQYGNLMFDRRVVRGNTYALQRLAKASEDSKLDMKKKKQSARGQRVRRENETETPPPVEGREHTPVQTELYLEELSYHVEEKNIECQTDSLLDRPASPLFVPAKSGVDVETQIYEGELFDFDMEVQPLLEVLVGQTVEQALLEVLEEEELAELQNQQRKYEENRYAELAEQQRLEEQDRRRSEEREHRIQEQKAAVKLEQETTEKATACLYTQNYLINLVPSVYAKLEDHGYFVDSAEIEVEDTFLPWLMDEMEKELASVKATYALLDDLIEEVVYSKQEEYSSLQNQMLADQHTSPTTHEEQRPVSVSNTDHEISVREQTARLSTEEDPEYDNEREDNEETTQ</sequence>